<dbReference type="Proteomes" id="UP001597058">
    <property type="component" value="Unassembled WGS sequence"/>
</dbReference>
<name>A0ABW3XMS6_9ACTN</name>
<feature type="region of interest" description="Disordered" evidence="1">
    <location>
        <begin position="230"/>
        <end position="257"/>
    </location>
</feature>
<dbReference type="InterPro" id="IPR013078">
    <property type="entry name" value="His_Pase_superF_clade-1"/>
</dbReference>
<dbReference type="SUPFAM" id="SSF53254">
    <property type="entry name" value="Phosphoglycerate mutase-like"/>
    <property type="match status" value="1"/>
</dbReference>
<dbReference type="Gene3D" id="3.40.50.1240">
    <property type="entry name" value="Phosphoglycerate mutase-like"/>
    <property type="match status" value="1"/>
</dbReference>
<dbReference type="Pfam" id="PF00300">
    <property type="entry name" value="His_Phos_1"/>
    <property type="match status" value="1"/>
</dbReference>
<dbReference type="EMBL" id="JBHTMM010000048">
    <property type="protein sequence ID" value="MFD1310216.1"/>
    <property type="molecule type" value="Genomic_DNA"/>
</dbReference>
<organism evidence="2 3">
    <name type="scientific">Streptomyces kaempferi</name>
    <dbReference type="NCBI Taxonomy" id="333725"/>
    <lineage>
        <taxon>Bacteria</taxon>
        <taxon>Bacillati</taxon>
        <taxon>Actinomycetota</taxon>
        <taxon>Actinomycetes</taxon>
        <taxon>Kitasatosporales</taxon>
        <taxon>Streptomycetaceae</taxon>
        <taxon>Streptomyces</taxon>
    </lineage>
</organism>
<accession>A0ABW3XMS6</accession>
<protein>
    <submittedName>
        <fullName evidence="2">Histidine phosphatase family protein</fullName>
    </submittedName>
</protein>
<sequence length="294" mass="31531">MSVRLTFMCATAGDTSGSAVFGDGPLSEHGLGEARAVGATLPPYSSVVRAPSVRCALTADALGLDATPEPALRDFDYGAWRGRTVREVVEDNPYGYASRLTDPDATPHGGESVRQLCRRVAHWMSSVPPLMDQALVITEPAVVRAALVHALSAPATAFWHFEVPPLSTVSLTLREGRWNVRPGRLIAERAGTSRTVPMPCDAPQDRTAPLWGDAVSDEWYDLVARVTPSDRTGRTVKPSRLHGLENRADGAAPAGPGPVGRALAARGREPLTTGGHRVCGRCRVRLHPRTEPER</sequence>
<reference evidence="3" key="1">
    <citation type="journal article" date="2019" name="Int. J. Syst. Evol. Microbiol.">
        <title>The Global Catalogue of Microorganisms (GCM) 10K type strain sequencing project: providing services to taxonomists for standard genome sequencing and annotation.</title>
        <authorList>
            <consortium name="The Broad Institute Genomics Platform"/>
            <consortium name="The Broad Institute Genome Sequencing Center for Infectious Disease"/>
            <person name="Wu L."/>
            <person name="Ma J."/>
        </authorList>
    </citation>
    <scope>NUCLEOTIDE SEQUENCE [LARGE SCALE GENOMIC DNA]</scope>
    <source>
        <strain evidence="3">CGMCC 4.7020</strain>
    </source>
</reference>
<evidence type="ECO:0000256" key="1">
    <source>
        <dbReference type="SAM" id="MobiDB-lite"/>
    </source>
</evidence>
<gene>
    <name evidence="2" type="ORF">ACFQ5X_30725</name>
</gene>
<evidence type="ECO:0000313" key="2">
    <source>
        <dbReference type="EMBL" id="MFD1310216.1"/>
    </source>
</evidence>
<evidence type="ECO:0000313" key="3">
    <source>
        <dbReference type="Proteomes" id="UP001597058"/>
    </source>
</evidence>
<comment type="caution">
    <text evidence="2">The sequence shown here is derived from an EMBL/GenBank/DDBJ whole genome shotgun (WGS) entry which is preliminary data.</text>
</comment>
<dbReference type="RefSeq" id="WP_381238662.1">
    <property type="nucleotide sequence ID" value="NZ_JBHSKH010000057.1"/>
</dbReference>
<proteinExistence type="predicted"/>
<keyword evidence="3" id="KW-1185">Reference proteome</keyword>
<dbReference type="InterPro" id="IPR029033">
    <property type="entry name" value="His_PPase_superfam"/>
</dbReference>